<reference evidence="4 5" key="1">
    <citation type="journal article" date="2022" name="Environ. Microbiol. Rep.">
        <title>Eco-phylogenetic analyses reveal divergent evolution of vitamin B12 metabolism in the marine bacterial family 'Psychromonadaceae'.</title>
        <authorList>
            <person name="Jin X."/>
            <person name="Yang Y."/>
            <person name="Cao H."/>
            <person name="Gao B."/>
            <person name="Zhao Z."/>
        </authorList>
    </citation>
    <scope>NUCLEOTIDE SEQUENCE [LARGE SCALE GENOMIC DNA]</scope>
    <source>
        <strain evidence="4 5">MKS20</strain>
    </source>
</reference>
<dbReference type="PROSITE" id="PS01124">
    <property type="entry name" value="HTH_ARAC_FAMILY_2"/>
    <property type="match status" value="1"/>
</dbReference>
<keyword evidence="2" id="KW-0804">Transcription</keyword>
<dbReference type="InterPro" id="IPR011256">
    <property type="entry name" value="Reg_factor_effector_dom_sf"/>
</dbReference>
<dbReference type="InterPro" id="IPR009057">
    <property type="entry name" value="Homeodomain-like_sf"/>
</dbReference>
<dbReference type="SMART" id="SM00871">
    <property type="entry name" value="AraC_E_bind"/>
    <property type="match status" value="1"/>
</dbReference>
<gene>
    <name evidence="4" type="ORF">K6Y31_05815</name>
</gene>
<keyword evidence="5" id="KW-1185">Reference proteome</keyword>
<proteinExistence type="predicted"/>
<evidence type="ECO:0000259" key="3">
    <source>
        <dbReference type="PROSITE" id="PS01124"/>
    </source>
</evidence>
<comment type="caution">
    <text evidence="4">The sequence shown here is derived from an EMBL/GenBank/DDBJ whole genome shotgun (WGS) entry which is preliminary data.</text>
</comment>
<evidence type="ECO:0000313" key="5">
    <source>
        <dbReference type="Proteomes" id="UP001201273"/>
    </source>
</evidence>
<evidence type="ECO:0000256" key="2">
    <source>
        <dbReference type="ARBA" id="ARBA00023163"/>
    </source>
</evidence>
<organism evidence="4 5">
    <name type="scientific">Motilimonas cestriensis</name>
    <dbReference type="NCBI Taxonomy" id="2742685"/>
    <lineage>
        <taxon>Bacteria</taxon>
        <taxon>Pseudomonadati</taxon>
        <taxon>Pseudomonadota</taxon>
        <taxon>Gammaproteobacteria</taxon>
        <taxon>Alteromonadales</taxon>
        <taxon>Alteromonadales genera incertae sedis</taxon>
        <taxon>Motilimonas</taxon>
    </lineage>
</organism>
<dbReference type="InterPro" id="IPR010499">
    <property type="entry name" value="AraC_E-bd"/>
</dbReference>
<keyword evidence="1" id="KW-0805">Transcription regulation</keyword>
<dbReference type="Pfam" id="PF12833">
    <property type="entry name" value="HTH_18"/>
    <property type="match status" value="1"/>
</dbReference>
<dbReference type="EMBL" id="JAIMJA010000004">
    <property type="protein sequence ID" value="MCE2594326.1"/>
    <property type="molecule type" value="Genomic_DNA"/>
</dbReference>
<evidence type="ECO:0000256" key="1">
    <source>
        <dbReference type="ARBA" id="ARBA00023015"/>
    </source>
</evidence>
<dbReference type="Proteomes" id="UP001201273">
    <property type="component" value="Unassembled WGS sequence"/>
</dbReference>
<dbReference type="SMART" id="SM00342">
    <property type="entry name" value="HTH_ARAC"/>
    <property type="match status" value="1"/>
</dbReference>
<accession>A0ABS8W9S3</accession>
<dbReference type="PANTHER" id="PTHR40055">
    <property type="entry name" value="TRANSCRIPTIONAL REGULATOR YGIV-RELATED"/>
    <property type="match status" value="1"/>
</dbReference>
<feature type="domain" description="HTH araC/xylS-type" evidence="3">
    <location>
        <begin position="14"/>
        <end position="112"/>
    </location>
</feature>
<dbReference type="InterPro" id="IPR029442">
    <property type="entry name" value="GyrI-like"/>
</dbReference>
<dbReference type="SUPFAM" id="SSF55136">
    <property type="entry name" value="Probable bacterial effector-binding domain"/>
    <property type="match status" value="1"/>
</dbReference>
<dbReference type="InterPro" id="IPR018060">
    <property type="entry name" value="HTH_AraC"/>
</dbReference>
<dbReference type="SUPFAM" id="SSF46689">
    <property type="entry name" value="Homeodomain-like"/>
    <property type="match status" value="2"/>
</dbReference>
<sequence length="297" mass="34256">MKASTQQGYQQRLIKVVDYMYQHLDAPLDVNTLADVACMSPYHFHRIYRLMTGETINTTVRRLRLFLSAAELIRTQAPIAEVAKKFNYSTLEAYSRAFAQLFNQPPSEYRQQNSQGNTTPEPLSPQSWMQFQPFYDQEIHLMYPVEVTEIPQLNFIGIKHHGDYMKIGQAFDKLCMYAGSRNLFTPQTRSFGIYYQDPKTVATEDLESMACITIDDPNLVLEDEQIQHLSIPASKAAALMFKGPYAELEQPYAWLFGQWLPQSGRTLKDHPAFEEYLNNPQDTAPKDLLTRIYCLVE</sequence>
<dbReference type="Gene3D" id="3.20.80.10">
    <property type="entry name" value="Regulatory factor, effector binding domain"/>
    <property type="match status" value="1"/>
</dbReference>
<dbReference type="PANTHER" id="PTHR40055:SF1">
    <property type="entry name" value="TRANSCRIPTIONAL REGULATOR YGIV-RELATED"/>
    <property type="match status" value="1"/>
</dbReference>
<dbReference type="Gene3D" id="1.10.10.60">
    <property type="entry name" value="Homeodomain-like"/>
    <property type="match status" value="2"/>
</dbReference>
<dbReference type="Pfam" id="PF06445">
    <property type="entry name" value="GyrI-like"/>
    <property type="match status" value="1"/>
</dbReference>
<evidence type="ECO:0000313" key="4">
    <source>
        <dbReference type="EMBL" id="MCE2594326.1"/>
    </source>
</evidence>
<name>A0ABS8W9S3_9GAMM</name>
<dbReference type="InterPro" id="IPR050908">
    <property type="entry name" value="SmbC-like"/>
</dbReference>
<dbReference type="RefSeq" id="WP_232800640.1">
    <property type="nucleotide sequence ID" value="NZ_JAIMJA010000004.1"/>
</dbReference>
<protein>
    <submittedName>
        <fullName evidence="4">AraC family transcriptional regulator</fullName>
    </submittedName>
</protein>